<dbReference type="InterPro" id="IPR011335">
    <property type="entry name" value="Restrct_endonuc-II-like"/>
</dbReference>
<evidence type="ECO:0000256" key="4">
    <source>
        <dbReference type="ARBA" id="ARBA00022806"/>
    </source>
</evidence>
<dbReference type="PANTHER" id="PTHR43788">
    <property type="entry name" value="DNA2/NAM7 HELICASE FAMILY MEMBER"/>
    <property type="match status" value="1"/>
</dbReference>
<keyword evidence="3" id="KW-0378">Hydrolase</keyword>
<evidence type="ECO:0000256" key="5">
    <source>
        <dbReference type="ARBA" id="ARBA00022840"/>
    </source>
</evidence>
<keyword evidence="2" id="KW-0547">Nucleotide-binding</keyword>
<feature type="domain" description="DNA2/NAM7 helicase helicase" evidence="7">
    <location>
        <begin position="280"/>
        <end position="341"/>
    </location>
</feature>
<dbReference type="InterPro" id="IPR049468">
    <property type="entry name" value="Restrct_endonuc-II-like_dom"/>
</dbReference>
<dbReference type="Pfam" id="PF18741">
    <property type="entry name" value="MTES_1575"/>
    <property type="match status" value="1"/>
</dbReference>
<sequence length="1308" mass="142176">MTNDDRSAPEAHASVLDTERAQAVRDAAALWQRHLVDLGGRNSLLWQRTDDTVELDLTTAHPAGVAKLLSGRNVLLSEIVREPSAYRAAYERAIAVRDLSRELLEERGIISCFLALGRATWQLSGDAVPAAPILLRQCDIHFGGRDGDDLVLEVSRTVELNSALSTYFASRGINIDQDYLTSLASGPHGFDPAPTYDMMRRAGASIPGFRVDERLVVSTFSYAKLSMVRDISDQSALLHQHPVIAAMAGDEQATFDVGAQMPEPGLDADPRDEFLVLDADAQQQAAIDAVMGGQHLVLMGPPGTGKSQTIANLVATLTAHGRSALFVAEKRAAIDAVIGRLEGLGLRDLMLDAHAGSGTAADLVDALARRLVTAPASGAPHVGDALRSSHDTGPGQDAPDEAVIETLEEHRFTLLEHVRALHRVRDPFGVSANDAQDRIAELNALPVAPRSRVRLEGEPLRRLDEQGRDEVGRLLSDLARRNAWRDDGQPDPWFGSRVRGRDHMERAKALVTRLAGENGNDGDLAAHRSQLDELFTKAGLPLPESATRAAEVLDLMEQVNKTLDVFTPEIFGVPLDIAVTASATRAQRKETGEAPGVLERRRVLKQARATLRPGRPPADLHAALERACVQQTRWKELGGTGRPNVPIGTEEARSAHARLTEELDWLGVRLEGTAGATELLTTHFDELAERVADLAANVDRLEIVPTVGGDLERLRAQGLGAVIDDFAARGLGPDAVGPEWEFMWWTSVLGRVRRHDPAYEQHRGNELRASAVKFADADRQHLAAAPERVRARAYRRIDAVAEHFPEQVEAMESALVFGHHAGSADALRHAFAGAPDLMTALAPCWAMSPLVVAQTLPPGQWFDVVIFDEASQIPPAEAISAISRGAQVVVAGDTQQLAPTSFFQRTAAGEDTAHTGESVLDVLSALLPVRHLRWHYRSLDERLIAFSNDAVYDGELVTFPRARTENVLRLHVVGANAVASDDLPVAAAQAASVDENAPEVAAVVDLVSQHARQRPEESLGVIALGLTHARRVERAVAAAARTDEALAAYLEAHVDEPFFVKNLERVQGDERDAVVLTLGIAPTSGSLVRRFGALNHVGGERRLNVAISRARRRMDVVSTFAGEDLEPTTLRSRGATLLRDFLLYVAECDERLEPRAEDVDGVTVVGGKRRRAATSGSVALRRVGADAEIVPVPFVVEDLARRLRAEGLTVHTGYGHSRMRVDLAIEHPREPGQMLLAVESDGEHYAAMNSVRERDRLRPDALQRLGWAHDRVWTVDLFRDPARDTARIVELVHRLAAQVDVAGESVPQ</sequence>
<evidence type="ECO:0000259" key="8">
    <source>
        <dbReference type="Pfam" id="PF13087"/>
    </source>
</evidence>
<evidence type="ECO:0000256" key="3">
    <source>
        <dbReference type="ARBA" id="ARBA00022801"/>
    </source>
</evidence>
<keyword evidence="5" id="KW-0067">ATP-binding</keyword>
<dbReference type="RefSeq" id="WP_118914365.1">
    <property type="nucleotide sequence ID" value="NZ_CBCRVH010000016.1"/>
</dbReference>
<organism evidence="10 11">
    <name type="scientific">Dermacoccus abyssi</name>
    <dbReference type="NCBI Taxonomy" id="322596"/>
    <lineage>
        <taxon>Bacteria</taxon>
        <taxon>Bacillati</taxon>
        <taxon>Actinomycetota</taxon>
        <taxon>Actinomycetes</taxon>
        <taxon>Micrococcales</taxon>
        <taxon>Dermacoccaceae</taxon>
        <taxon>Dermacoccus</taxon>
    </lineage>
</organism>
<proteinExistence type="inferred from homology"/>
<feature type="domain" description="Restriction endonuclease type II-like" evidence="9">
    <location>
        <begin position="1197"/>
        <end position="1290"/>
    </location>
</feature>
<comment type="caution">
    <text evidence="10">The sequence shown here is derived from an EMBL/GenBank/DDBJ whole genome shotgun (WGS) entry which is preliminary data.</text>
</comment>
<feature type="region of interest" description="Disordered" evidence="6">
    <location>
        <begin position="378"/>
        <end position="398"/>
    </location>
</feature>
<evidence type="ECO:0000259" key="9">
    <source>
        <dbReference type="Pfam" id="PF18741"/>
    </source>
</evidence>
<feature type="domain" description="DNA2/NAM7 helicase-like C-terminal" evidence="8">
    <location>
        <begin position="926"/>
        <end position="1118"/>
    </location>
</feature>
<name>A0A417Z2V3_9MICO</name>
<dbReference type="Pfam" id="PF13086">
    <property type="entry name" value="AAA_11"/>
    <property type="match status" value="2"/>
</dbReference>
<dbReference type="PANTHER" id="PTHR43788:SF8">
    <property type="entry name" value="DNA-BINDING PROTEIN SMUBP-2"/>
    <property type="match status" value="1"/>
</dbReference>
<comment type="similarity">
    <text evidence="1">Belongs to the DNA2/NAM7 helicase family.</text>
</comment>
<dbReference type="InterPro" id="IPR027417">
    <property type="entry name" value="P-loop_NTPase"/>
</dbReference>
<dbReference type="InterPro" id="IPR041679">
    <property type="entry name" value="DNA2/NAM7-like_C"/>
</dbReference>
<evidence type="ECO:0000313" key="11">
    <source>
        <dbReference type="Proteomes" id="UP000285376"/>
    </source>
</evidence>
<dbReference type="Gene3D" id="3.40.50.300">
    <property type="entry name" value="P-loop containing nucleotide triphosphate hydrolases"/>
    <property type="match status" value="3"/>
</dbReference>
<reference evidence="10 11" key="1">
    <citation type="submission" date="2018-08" db="EMBL/GenBank/DDBJ databases">
        <title>Whole genome sequence analysis of Dermacoccus abyssi bacteria isolated from Deep Mariana trench Micromonospora spp reveals genes involved in the environmental adaptation and production of secondary metabolites.</title>
        <authorList>
            <person name="Abdel-Mageed W.M."/>
            <person name="Lehri B."/>
            <person name="Nouioui I."/>
            <person name="Goodfellow I."/>
            <person name="Jaspars M."/>
            <person name="Karlyshev A."/>
        </authorList>
    </citation>
    <scope>NUCLEOTIDE SEQUENCE [LARGE SCALE GENOMIC DNA]</scope>
    <source>
        <strain evidence="10 11">MT1.1</strain>
    </source>
</reference>
<gene>
    <name evidence="10" type="ORF">D1832_12205</name>
</gene>
<dbReference type="InterPro" id="IPR041677">
    <property type="entry name" value="DNA2/NAM7_AAA_11"/>
</dbReference>
<dbReference type="SUPFAM" id="SSF52540">
    <property type="entry name" value="P-loop containing nucleoside triphosphate hydrolases"/>
    <property type="match status" value="1"/>
</dbReference>
<feature type="domain" description="DNA2/NAM7 helicase helicase" evidence="7">
    <location>
        <begin position="862"/>
        <end position="901"/>
    </location>
</feature>
<dbReference type="Pfam" id="PF13087">
    <property type="entry name" value="AAA_12"/>
    <property type="match status" value="1"/>
</dbReference>
<evidence type="ECO:0000256" key="2">
    <source>
        <dbReference type="ARBA" id="ARBA00022741"/>
    </source>
</evidence>
<evidence type="ECO:0000313" key="10">
    <source>
        <dbReference type="EMBL" id="RHW44483.1"/>
    </source>
</evidence>
<dbReference type="Proteomes" id="UP000285376">
    <property type="component" value="Unassembled WGS sequence"/>
</dbReference>
<accession>A0A417Z2V3</accession>
<dbReference type="InterPro" id="IPR050534">
    <property type="entry name" value="Coronavir_polyprotein_1ab"/>
</dbReference>
<dbReference type="GO" id="GO:0043139">
    <property type="term" value="F:5'-3' DNA helicase activity"/>
    <property type="evidence" value="ECO:0007669"/>
    <property type="project" value="TreeGrafter"/>
</dbReference>
<dbReference type="EMBL" id="QWLM01000016">
    <property type="protein sequence ID" value="RHW44483.1"/>
    <property type="molecule type" value="Genomic_DNA"/>
</dbReference>
<dbReference type="GO" id="GO:0005524">
    <property type="term" value="F:ATP binding"/>
    <property type="evidence" value="ECO:0007669"/>
    <property type="project" value="UniProtKB-KW"/>
</dbReference>
<evidence type="ECO:0000259" key="7">
    <source>
        <dbReference type="Pfam" id="PF13086"/>
    </source>
</evidence>
<dbReference type="GO" id="GO:0016787">
    <property type="term" value="F:hydrolase activity"/>
    <property type="evidence" value="ECO:0007669"/>
    <property type="project" value="UniProtKB-KW"/>
</dbReference>
<protein>
    <submittedName>
        <fullName evidence="10">DNA helicase</fullName>
    </submittedName>
</protein>
<evidence type="ECO:0000256" key="1">
    <source>
        <dbReference type="ARBA" id="ARBA00007913"/>
    </source>
</evidence>
<dbReference type="SUPFAM" id="SSF52980">
    <property type="entry name" value="Restriction endonuclease-like"/>
    <property type="match status" value="1"/>
</dbReference>
<keyword evidence="4 10" id="KW-0347">Helicase</keyword>
<evidence type="ECO:0000256" key="6">
    <source>
        <dbReference type="SAM" id="MobiDB-lite"/>
    </source>
</evidence>